<evidence type="ECO:0000313" key="18">
    <source>
        <dbReference type="Proteomes" id="UP000294830"/>
    </source>
</evidence>
<keyword evidence="7 13" id="KW-0653">Protein transport</keyword>
<dbReference type="GO" id="GO:0051205">
    <property type="term" value="P:protein insertion into membrane"/>
    <property type="evidence" value="ECO:0007669"/>
    <property type="project" value="TreeGrafter"/>
</dbReference>
<feature type="domain" description="Membrane insertase YidC/Oxa/ALB C-terminal" evidence="15">
    <location>
        <begin position="383"/>
        <end position="582"/>
    </location>
</feature>
<keyword evidence="9 13" id="KW-0472">Membrane</keyword>
<feature type="compositionally biased region" description="Basic and acidic residues" evidence="14">
    <location>
        <begin position="609"/>
        <end position="621"/>
    </location>
</feature>
<evidence type="ECO:0000259" key="16">
    <source>
        <dbReference type="Pfam" id="PF14849"/>
    </source>
</evidence>
<dbReference type="InterPro" id="IPR047196">
    <property type="entry name" value="YidC_ALB_C"/>
</dbReference>
<evidence type="ECO:0000313" key="17">
    <source>
        <dbReference type="EMBL" id="TCN64714.1"/>
    </source>
</evidence>
<comment type="function">
    <text evidence="13">Required for the insertion and/or proper folding and/or complex formation of integral membrane proteins into the membrane. Involved in integration of membrane proteins that insert both dependently and independently of the Sec translocase complex, as well as at least some lipoproteins. Aids folding of multispanning membrane proteins.</text>
</comment>
<keyword evidence="5 13" id="KW-1003">Cell membrane</keyword>
<dbReference type="CDD" id="cd19961">
    <property type="entry name" value="EcYidC-like_peri"/>
    <property type="match status" value="1"/>
</dbReference>
<reference evidence="17 18" key="1">
    <citation type="submission" date="2019-03" db="EMBL/GenBank/DDBJ databases">
        <title>Genomic Encyclopedia of Archaeal and Bacterial Type Strains, Phase II (KMG-II): from individual species to whole genera.</title>
        <authorList>
            <person name="Goeker M."/>
        </authorList>
    </citation>
    <scope>NUCLEOTIDE SEQUENCE [LARGE SCALE GENOMIC DNA]</scope>
    <source>
        <strain evidence="17 18">RL-C</strain>
    </source>
</reference>
<name>A0A4R2EEW8_9BACT</name>
<evidence type="ECO:0000256" key="6">
    <source>
        <dbReference type="ARBA" id="ARBA00022692"/>
    </source>
</evidence>
<dbReference type="InterPro" id="IPR001708">
    <property type="entry name" value="YidC/ALB3/OXA1/COX18"/>
</dbReference>
<feature type="transmembrane region" description="Helical" evidence="13">
    <location>
        <begin position="501"/>
        <end position="522"/>
    </location>
</feature>
<dbReference type="GO" id="GO:0005886">
    <property type="term" value="C:plasma membrane"/>
    <property type="evidence" value="ECO:0007669"/>
    <property type="project" value="UniProtKB-SubCell"/>
</dbReference>
<comment type="caution">
    <text evidence="17">The sequence shown here is derived from an EMBL/GenBank/DDBJ whole genome shotgun (WGS) entry which is preliminary data.</text>
</comment>
<dbReference type="PRINTS" id="PR00701">
    <property type="entry name" value="60KDINNERMP"/>
</dbReference>
<dbReference type="AlphaFoldDB" id="A0A4R2EEW8"/>
<accession>A0A4R2EEW8</accession>
<organism evidence="17 18">
    <name type="scientific">Acetobacteroides hydrogenigenes</name>
    <dbReference type="NCBI Taxonomy" id="979970"/>
    <lineage>
        <taxon>Bacteria</taxon>
        <taxon>Pseudomonadati</taxon>
        <taxon>Bacteroidota</taxon>
        <taxon>Bacteroidia</taxon>
        <taxon>Bacteroidales</taxon>
        <taxon>Rikenellaceae</taxon>
        <taxon>Acetobacteroides</taxon>
    </lineage>
</organism>
<keyword evidence="18" id="KW-1185">Reference proteome</keyword>
<evidence type="ECO:0000256" key="2">
    <source>
        <dbReference type="ARBA" id="ARBA00010527"/>
    </source>
</evidence>
<keyword evidence="6 13" id="KW-0812">Transmembrane</keyword>
<sequence length="621" mass="70673">MDKKSIIGLVIIGAILIGFSYYNNRQMEKYQKEQAAIDSVARAKMPKDASKQAALAAQDQLQKENAINDSLEVAAISETVGATMATAVRGTEEFYTLQNDRVKVVFSNKGGRIASVELLKYKRYNGDKLVLFTPERSQFDLNLFIGQSISTSRFYFQPVNVAKNAAISSTDSVKSAAFRLYTDASSYIEYVYTLKKGSYMVDFKVNFVGLERKLPSNMTSLDISWAMDAPQQEKGFKNENNYTAISYKFPGEEGDMEELSPMKDAVSEKVTTKLQWVDFKQQFFSSILVAKNSFTSGDLAQTTHKPDSGFVKNFKATLQVPFTAATKNLDFSFYFGPNLFNELKKHDLGFEKVVPLGSWIIRWINRWVVIPVFDMLESHIASFGIIILILTILIKLVLFPLTYKSYLSMAKMRVLKPEVDQINAKYPKKEDALKKQQEVMALYRKTGVNPMGGCLPMLLQLPILFAMFKFFPASFELRQESFLWADDLSAFDSILKLPFEIPLYGGHVSLFTLLMAVSLYLTSKINMGQMADTNQQMPGMKFMTLYMMPVMMLLWFNNYAAGLSYYYLLSNLITLGQTYIIRQTVDDEAVHAKLKENSKKPVKKSRFQQKLEEMAKQQKRR</sequence>
<protein>
    <recommendedName>
        <fullName evidence="3 13">Membrane protein insertase YidC</fullName>
    </recommendedName>
    <alternativeName>
        <fullName evidence="12 13">Foldase YidC</fullName>
    </alternativeName>
    <alternativeName>
        <fullName evidence="11 13">Membrane integrase YidC</fullName>
    </alternativeName>
    <alternativeName>
        <fullName evidence="13">Membrane protein YidC</fullName>
    </alternativeName>
</protein>
<dbReference type="NCBIfam" id="TIGR03593">
    <property type="entry name" value="yidC_nterm"/>
    <property type="match status" value="1"/>
</dbReference>
<gene>
    <name evidence="13" type="primary">yidC</name>
    <name evidence="17" type="ORF">CLV25_11241</name>
</gene>
<dbReference type="OrthoDB" id="9780552at2"/>
<feature type="region of interest" description="Disordered" evidence="14">
    <location>
        <begin position="596"/>
        <end position="621"/>
    </location>
</feature>
<dbReference type="PANTHER" id="PTHR12428:SF65">
    <property type="entry name" value="CYTOCHROME C OXIDASE ASSEMBLY PROTEIN COX18, MITOCHONDRIAL"/>
    <property type="match status" value="1"/>
</dbReference>
<dbReference type="Pfam" id="PF14849">
    <property type="entry name" value="YidC_periplas"/>
    <property type="match status" value="1"/>
</dbReference>
<dbReference type="Gene3D" id="2.70.98.90">
    <property type="match status" value="1"/>
</dbReference>
<keyword evidence="8 13" id="KW-1133">Transmembrane helix</keyword>
<evidence type="ECO:0000256" key="8">
    <source>
        <dbReference type="ARBA" id="ARBA00022989"/>
    </source>
</evidence>
<dbReference type="Proteomes" id="UP000294830">
    <property type="component" value="Unassembled WGS sequence"/>
</dbReference>
<comment type="subunit">
    <text evidence="13">Interacts with the Sec translocase complex via SecD. Specifically interacts with transmembrane segments of nascent integral membrane proteins during membrane integration.</text>
</comment>
<dbReference type="HAMAP" id="MF_01810">
    <property type="entry name" value="YidC_type1"/>
    <property type="match status" value="1"/>
</dbReference>
<feature type="transmembrane region" description="Helical" evidence="13">
    <location>
        <begin position="454"/>
        <end position="475"/>
    </location>
</feature>
<dbReference type="GO" id="GO:0015031">
    <property type="term" value="P:protein transport"/>
    <property type="evidence" value="ECO:0007669"/>
    <property type="project" value="UniProtKB-KW"/>
</dbReference>
<dbReference type="InterPro" id="IPR028053">
    <property type="entry name" value="Membr_insert_YidC_N"/>
</dbReference>
<evidence type="ECO:0000256" key="14">
    <source>
        <dbReference type="SAM" id="MobiDB-lite"/>
    </source>
</evidence>
<evidence type="ECO:0000256" key="12">
    <source>
        <dbReference type="ARBA" id="ARBA00033342"/>
    </source>
</evidence>
<evidence type="ECO:0000256" key="5">
    <source>
        <dbReference type="ARBA" id="ARBA00022475"/>
    </source>
</evidence>
<feature type="domain" description="Membrane insertase YidC N-terminal" evidence="16">
    <location>
        <begin position="96"/>
        <end position="368"/>
    </location>
</feature>
<dbReference type="Pfam" id="PF02096">
    <property type="entry name" value="60KD_IMP"/>
    <property type="match status" value="1"/>
</dbReference>
<evidence type="ECO:0000256" key="4">
    <source>
        <dbReference type="ARBA" id="ARBA00022448"/>
    </source>
</evidence>
<dbReference type="RefSeq" id="WP_131839859.1">
    <property type="nucleotide sequence ID" value="NZ_SLWB01000012.1"/>
</dbReference>
<dbReference type="InterPro" id="IPR028055">
    <property type="entry name" value="YidC/Oxa/ALB_C"/>
</dbReference>
<keyword evidence="10 13" id="KW-0143">Chaperone</keyword>
<evidence type="ECO:0000256" key="9">
    <source>
        <dbReference type="ARBA" id="ARBA00023136"/>
    </source>
</evidence>
<dbReference type="NCBIfam" id="NF002356">
    <property type="entry name" value="PRK01318.2-3"/>
    <property type="match status" value="1"/>
</dbReference>
<dbReference type="InterPro" id="IPR038221">
    <property type="entry name" value="YidC_periplasmic_sf"/>
</dbReference>
<dbReference type="EMBL" id="SLWB01000012">
    <property type="protein sequence ID" value="TCN64714.1"/>
    <property type="molecule type" value="Genomic_DNA"/>
</dbReference>
<comment type="subcellular location">
    <subcellularLocation>
        <location evidence="1">Cell inner membrane</location>
        <topology evidence="1">Multi-pass membrane protein</topology>
    </subcellularLocation>
    <subcellularLocation>
        <location evidence="13">Cell membrane</location>
        <topology evidence="13">Multi-pass membrane protein</topology>
    </subcellularLocation>
</comment>
<evidence type="ECO:0000256" key="3">
    <source>
        <dbReference type="ARBA" id="ARBA00015325"/>
    </source>
</evidence>
<evidence type="ECO:0000256" key="10">
    <source>
        <dbReference type="ARBA" id="ARBA00023186"/>
    </source>
</evidence>
<evidence type="ECO:0000256" key="13">
    <source>
        <dbReference type="HAMAP-Rule" id="MF_01810"/>
    </source>
</evidence>
<dbReference type="NCBIfam" id="TIGR03592">
    <property type="entry name" value="yidC_oxa1_cterm"/>
    <property type="match status" value="1"/>
</dbReference>
<feature type="transmembrane region" description="Helical" evidence="13">
    <location>
        <begin position="379"/>
        <end position="403"/>
    </location>
</feature>
<dbReference type="GO" id="GO:0032977">
    <property type="term" value="F:membrane insertase activity"/>
    <property type="evidence" value="ECO:0007669"/>
    <property type="project" value="InterPro"/>
</dbReference>
<dbReference type="PANTHER" id="PTHR12428">
    <property type="entry name" value="OXA1"/>
    <property type="match status" value="1"/>
</dbReference>
<evidence type="ECO:0000259" key="15">
    <source>
        <dbReference type="Pfam" id="PF02096"/>
    </source>
</evidence>
<evidence type="ECO:0000256" key="7">
    <source>
        <dbReference type="ARBA" id="ARBA00022927"/>
    </source>
</evidence>
<dbReference type="CDD" id="cd20070">
    <property type="entry name" value="5TM_YidC_Alb3"/>
    <property type="match status" value="1"/>
</dbReference>
<keyword evidence="4 13" id="KW-0813">Transport</keyword>
<feature type="transmembrane region" description="Helical" evidence="13">
    <location>
        <begin position="543"/>
        <end position="568"/>
    </location>
</feature>
<evidence type="ECO:0000256" key="1">
    <source>
        <dbReference type="ARBA" id="ARBA00004429"/>
    </source>
</evidence>
<dbReference type="InterPro" id="IPR019998">
    <property type="entry name" value="Membr_insert_YidC"/>
</dbReference>
<feature type="transmembrane region" description="Helical" evidence="13">
    <location>
        <begin position="6"/>
        <end position="22"/>
    </location>
</feature>
<proteinExistence type="inferred from homology"/>
<comment type="similarity">
    <text evidence="2 13">Belongs to the OXA1/ALB3/YidC family. Type 1 subfamily.</text>
</comment>
<evidence type="ECO:0000256" key="11">
    <source>
        <dbReference type="ARBA" id="ARBA00033245"/>
    </source>
</evidence>